<dbReference type="RefSeq" id="XP_008861810.1">
    <property type="nucleotide sequence ID" value="XM_008863588.1"/>
</dbReference>
<dbReference type="eggNOG" id="ENOG502QR8T">
    <property type="taxonomic scope" value="Eukaryota"/>
</dbReference>
<accession>A0A024UVQ8</accession>
<proteinExistence type="inferred from homology"/>
<name>A0A024UVQ8_9STRA</name>
<reference evidence="3" key="1">
    <citation type="submission" date="2013-12" db="EMBL/GenBank/DDBJ databases">
        <title>The Genome Sequence of Aphanomyces invadans NJM9701.</title>
        <authorList>
            <consortium name="The Broad Institute Genomics Platform"/>
            <person name="Russ C."/>
            <person name="Tyler B."/>
            <person name="van West P."/>
            <person name="Dieguez-Uribeondo J."/>
            <person name="Young S.K."/>
            <person name="Zeng Q."/>
            <person name="Gargeya S."/>
            <person name="Fitzgerald M."/>
            <person name="Abouelleil A."/>
            <person name="Alvarado L."/>
            <person name="Chapman S.B."/>
            <person name="Gainer-Dewar J."/>
            <person name="Goldberg J."/>
            <person name="Griggs A."/>
            <person name="Gujja S."/>
            <person name="Hansen M."/>
            <person name="Howarth C."/>
            <person name="Imamovic A."/>
            <person name="Ireland A."/>
            <person name="Larimer J."/>
            <person name="McCowan C."/>
            <person name="Murphy C."/>
            <person name="Pearson M."/>
            <person name="Poon T.W."/>
            <person name="Priest M."/>
            <person name="Roberts A."/>
            <person name="Saif S."/>
            <person name="Shea T."/>
            <person name="Sykes S."/>
            <person name="Wortman J."/>
            <person name="Nusbaum C."/>
            <person name="Birren B."/>
        </authorList>
    </citation>
    <scope>NUCLEOTIDE SEQUENCE [LARGE SCALE GENOMIC DNA]</scope>
    <source>
        <strain evidence="3">NJM9701</strain>
    </source>
</reference>
<dbReference type="PANTHER" id="PTHR12994">
    <property type="entry name" value="SECERNIN"/>
    <property type="match status" value="1"/>
</dbReference>
<dbReference type="Pfam" id="PF03577">
    <property type="entry name" value="Peptidase_C69"/>
    <property type="match status" value="2"/>
</dbReference>
<dbReference type="GO" id="GO:0006508">
    <property type="term" value="P:proteolysis"/>
    <property type="evidence" value="ECO:0007669"/>
    <property type="project" value="InterPro"/>
</dbReference>
<organism evidence="3">
    <name type="scientific">Aphanomyces invadans</name>
    <dbReference type="NCBI Taxonomy" id="157072"/>
    <lineage>
        <taxon>Eukaryota</taxon>
        <taxon>Sar</taxon>
        <taxon>Stramenopiles</taxon>
        <taxon>Oomycota</taxon>
        <taxon>Saprolegniomycetes</taxon>
        <taxon>Saprolegniales</taxon>
        <taxon>Verrucalvaceae</taxon>
        <taxon>Aphanomyces</taxon>
    </lineage>
</organism>
<dbReference type="AlphaFoldDB" id="A0A024UVQ8"/>
<evidence type="ECO:0000256" key="2">
    <source>
        <dbReference type="SAM" id="SignalP"/>
    </source>
</evidence>
<dbReference type="GO" id="GO:0070004">
    <property type="term" value="F:cysteine-type exopeptidase activity"/>
    <property type="evidence" value="ECO:0007669"/>
    <property type="project" value="InterPro"/>
</dbReference>
<evidence type="ECO:0008006" key="4">
    <source>
        <dbReference type="Google" id="ProtNLM"/>
    </source>
</evidence>
<comment type="similarity">
    <text evidence="1">Belongs to the peptidase C69 family. Secernin subfamily.</text>
</comment>
<feature type="signal peptide" evidence="2">
    <location>
        <begin position="1"/>
        <end position="19"/>
    </location>
</feature>
<sequence length="643" mass="70437">MVNSRGIVGAIAALSVVHACTIVAVTKEASADKTPLTAHTDDAGSGAADLRLVYVPAADYENGTERAVYSFKPGYPRVTTWQRGPHYEPKAGETLSEPLGYIPQVAHTYAYFDQDYGMMNEVQLSIAESTCAAKTVGWPSDVPYGYNLFGIAELTKLALERCDSARCAITTMGDAAVKYGFFSEDSGSPHEPGYSDTAEALAISDKYGETWIFHVMTGPMNASAVWAAQRVPPGHVAAVANGFIIRQLNLTDSANYMASSNVESFALSMGWWDPSAGPFDFTAAYNYHAPDGLRCPCFAQPTTSSLSTWRVGAIGPLYVGRRIWRILDWYAPSLKLNATLGESTLPTYPFSVLADKPVTLDSLFTLLKDHYEGTPFDMTKGLAAGPFGNPVRFDGPTYGIDGGWERSISMYRTMFSFVLQTNGNLPDHLGGTAWYGQGSPHGTVYIPFSCRQTAVPTSYLVGKQSEFHPESSWWVFDFVNNWSLLRFNAINAEVRAEANVWQARAVADQHSWRQKKDVTIATLQAANNAFADQVFQAWWALAWRLVSKFSDGYITTGEGEADTKTPGYPAAWLRQTEFFNWPGTTFHPPPGEVVTELAPAAHSAAGRSTWSSLALVVTGVAVGMWAQNARRSFVRRSQYERLL</sequence>
<dbReference type="InterPro" id="IPR005322">
    <property type="entry name" value="Peptidase_C69"/>
</dbReference>
<keyword evidence="2" id="KW-0732">Signal</keyword>
<evidence type="ECO:0000256" key="1">
    <source>
        <dbReference type="ARBA" id="ARBA00005705"/>
    </source>
</evidence>
<dbReference type="GeneID" id="20077765"/>
<dbReference type="VEuPathDB" id="FungiDB:H310_00715"/>
<dbReference type="EMBL" id="KI913952">
    <property type="protein sequence ID" value="ETW10399.1"/>
    <property type="molecule type" value="Genomic_DNA"/>
</dbReference>
<gene>
    <name evidence="3" type="ORF">H310_00715</name>
</gene>
<dbReference type="GO" id="GO:0016805">
    <property type="term" value="F:dipeptidase activity"/>
    <property type="evidence" value="ECO:0007669"/>
    <property type="project" value="InterPro"/>
</dbReference>
<dbReference type="STRING" id="157072.A0A024UVQ8"/>
<protein>
    <recommendedName>
        <fullName evidence="4">Peptidase</fullName>
    </recommendedName>
</protein>
<dbReference type="OrthoDB" id="5175656at2759"/>
<evidence type="ECO:0000313" key="3">
    <source>
        <dbReference type="EMBL" id="ETW10399.1"/>
    </source>
</evidence>
<dbReference type="PANTHER" id="PTHR12994:SF17">
    <property type="entry name" value="LD30995P"/>
    <property type="match status" value="1"/>
</dbReference>
<feature type="chain" id="PRO_5001538424" description="Peptidase" evidence="2">
    <location>
        <begin position="20"/>
        <end position="643"/>
    </location>
</feature>